<dbReference type="InterPro" id="IPR013761">
    <property type="entry name" value="SAM/pointed_sf"/>
</dbReference>
<accession>A0AAE0KYC9</accession>
<dbReference type="InterPro" id="IPR039175">
    <property type="entry name" value="TIM22"/>
</dbReference>
<evidence type="ECO:0000256" key="2">
    <source>
        <dbReference type="ARBA" id="ARBA00022692"/>
    </source>
</evidence>
<name>A0AAE0KYC9_9CHLO</name>
<dbReference type="CDD" id="cd09487">
    <property type="entry name" value="SAM_superfamily"/>
    <property type="match status" value="1"/>
</dbReference>
<dbReference type="AlphaFoldDB" id="A0AAE0KYC9"/>
<dbReference type="Gene3D" id="1.10.150.50">
    <property type="entry name" value="Transcription Factor, Ets-1"/>
    <property type="match status" value="1"/>
</dbReference>
<dbReference type="GO" id="GO:0045036">
    <property type="term" value="P:protein targeting to chloroplast"/>
    <property type="evidence" value="ECO:0007669"/>
    <property type="project" value="TreeGrafter"/>
</dbReference>
<dbReference type="SMART" id="SM00454">
    <property type="entry name" value="SAM"/>
    <property type="match status" value="1"/>
</dbReference>
<reference evidence="6 7" key="1">
    <citation type="journal article" date="2015" name="Genome Biol. Evol.">
        <title>Comparative Genomics of a Bacterivorous Green Alga Reveals Evolutionary Causalities and Consequences of Phago-Mixotrophic Mode of Nutrition.</title>
        <authorList>
            <person name="Burns J.A."/>
            <person name="Paasch A."/>
            <person name="Narechania A."/>
            <person name="Kim E."/>
        </authorList>
    </citation>
    <scope>NUCLEOTIDE SEQUENCE [LARGE SCALE GENOMIC DNA]</scope>
    <source>
        <strain evidence="6 7">PLY_AMNH</strain>
    </source>
</reference>
<dbReference type="GO" id="GO:0009706">
    <property type="term" value="C:chloroplast inner membrane"/>
    <property type="evidence" value="ECO:0007669"/>
    <property type="project" value="TreeGrafter"/>
</dbReference>
<dbReference type="GO" id="GO:0008320">
    <property type="term" value="F:protein transmembrane transporter activity"/>
    <property type="evidence" value="ECO:0007669"/>
    <property type="project" value="TreeGrafter"/>
</dbReference>
<dbReference type="Pfam" id="PF00536">
    <property type="entry name" value="SAM_1"/>
    <property type="match status" value="1"/>
</dbReference>
<keyword evidence="4" id="KW-0472">Membrane</keyword>
<dbReference type="PANTHER" id="PTHR14110:SF6">
    <property type="entry name" value="OS04G0405100 PROTEIN"/>
    <property type="match status" value="1"/>
</dbReference>
<keyword evidence="2" id="KW-0812">Transmembrane</keyword>
<dbReference type="InterPro" id="IPR001660">
    <property type="entry name" value="SAM"/>
</dbReference>
<proteinExistence type="predicted"/>
<evidence type="ECO:0000313" key="7">
    <source>
        <dbReference type="Proteomes" id="UP001190700"/>
    </source>
</evidence>
<evidence type="ECO:0000259" key="5">
    <source>
        <dbReference type="SMART" id="SM00454"/>
    </source>
</evidence>
<protein>
    <recommendedName>
        <fullName evidence="5">SAM domain-containing protein</fullName>
    </recommendedName>
</protein>
<dbReference type="SUPFAM" id="SSF47769">
    <property type="entry name" value="SAM/Pointed domain"/>
    <property type="match status" value="1"/>
</dbReference>
<dbReference type="GO" id="GO:0042721">
    <property type="term" value="C:TIM22 mitochondrial import inner membrane insertion complex"/>
    <property type="evidence" value="ECO:0007669"/>
    <property type="project" value="InterPro"/>
</dbReference>
<dbReference type="EMBL" id="LGRX02014023">
    <property type="protein sequence ID" value="KAK3265291.1"/>
    <property type="molecule type" value="Genomic_DNA"/>
</dbReference>
<dbReference type="Pfam" id="PF02466">
    <property type="entry name" value="Tim17"/>
    <property type="match status" value="1"/>
</dbReference>
<dbReference type="Proteomes" id="UP001190700">
    <property type="component" value="Unassembled WGS sequence"/>
</dbReference>
<comment type="caution">
    <text evidence="6">The sequence shown here is derived from an EMBL/GenBank/DDBJ whole genome shotgun (WGS) entry which is preliminary data.</text>
</comment>
<evidence type="ECO:0000256" key="4">
    <source>
        <dbReference type="ARBA" id="ARBA00023136"/>
    </source>
</evidence>
<keyword evidence="7" id="KW-1185">Reference proteome</keyword>
<keyword evidence="3" id="KW-1133">Transmembrane helix</keyword>
<feature type="domain" description="SAM" evidence="5">
    <location>
        <begin position="173"/>
        <end position="238"/>
    </location>
</feature>
<comment type="subcellular location">
    <subcellularLocation>
        <location evidence="1">Membrane</location>
        <topology evidence="1">Multi-pass membrane protein</topology>
    </subcellularLocation>
</comment>
<sequence length="268" mass="28357">MDQLKSFQNDITTKFQDFQKKSPAIEVGVVTLGGATQGAFLGGMMGAMSNIKPPEGAAPMPPQPLTMQGGPWVLGRNFAVMTGVNAGLAVAIKHYRGGVEDYKGSMGASFGAGMCFTLVSNLGAKAAPAILGAPAPATGVALLADAVRTGFFFALIQGAFYKIGDHFSNNNKEVDTQYIATTEMLAALDLSKYEKNFKKGQLTDRTLPLLTESALAEVRIPPGPRLLILNQVSVMRSQLSALQTYKDKKPKGNQAVGVLSLAIPISYQ</sequence>
<evidence type="ECO:0000256" key="3">
    <source>
        <dbReference type="ARBA" id="ARBA00022989"/>
    </source>
</evidence>
<organism evidence="6 7">
    <name type="scientific">Cymbomonas tetramitiformis</name>
    <dbReference type="NCBI Taxonomy" id="36881"/>
    <lineage>
        <taxon>Eukaryota</taxon>
        <taxon>Viridiplantae</taxon>
        <taxon>Chlorophyta</taxon>
        <taxon>Pyramimonadophyceae</taxon>
        <taxon>Pyramimonadales</taxon>
        <taxon>Pyramimonadaceae</taxon>
        <taxon>Cymbomonas</taxon>
    </lineage>
</organism>
<evidence type="ECO:0000256" key="1">
    <source>
        <dbReference type="ARBA" id="ARBA00004141"/>
    </source>
</evidence>
<dbReference type="GO" id="GO:0045039">
    <property type="term" value="P:protein insertion into mitochondrial inner membrane"/>
    <property type="evidence" value="ECO:0007669"/>
    <property type="project" value="InterPro"/>
</dbReference>
<dbReference type="PANTHER" id="PTHR14110">
    <property type="entry name" value="MITOCHONDRIAL IMPORT INNER MEMBRANE TRANSLOCASE SUBUNIT TIM22"/>
    <property type="match status" value="1"/>
</dbReference>
<evidence type="ECO:0000313" key="6">
    <source>
        <dbReference type="EMBL" id="KAK3265291.1"/>
    </source>
</evidence>
<gene>
    <name evidence="6" type="ORF">CYMTET_26012</name>
</gene>